<keyword evidence="6" id="KW-1185">Reference proteome</keyword>
<feature type="domain" description="HTH gntR-type" evidence="4">
    <location>
        <begin position="10"/>
        <end position="78"/>
    </location>
</feature>
<evidence type="ECO:0000313" key="6">
    <source>
        <dbReference type="Proteomes" id="UP000646365"/>
    </source>
</evidence>
<evidence type="ECO:0000256" key="1">
    <source>
        <dbReference type="ARBA" id="ARBA00023015"/>
    </source>
</evidence>
<comment type="caution">
    <text evidence="5">The sequence shown here is derived from an EMBL/GenBank/DDBJ whole genome shotgun (WGS) entry which is preliminary data.</text>
</comment>
<dbReference type="InterPro" id="IPR008920">
    <property type="entry name" value="TF_FadR/GntR_C"/>
</dbReference>
<dbReference type="PROSITE" id="PS50949">
    <property type="entry name" value="HTH_GNTR"/>
    <property type="match status" value="1"/>
</dbReference>
<dbReference type="GO" id="GO:0003677">
    <property type="term" value="F:DNA binding"/>
    <property type="evidence" value="ECO:0007669"/>
    <property type="project" value="UniProtKB-KW"/>
</dbReference>
<dbReference type="SUPFAM" id="SSF48008">
    <property type="entry name" value="GntR ligand-binding domain-like"/>
    <property type="match status" value="1"/>
</dbReference>
<proteinExistence type="predicted"/>
<evidence type="ECO:0000256" key="3">
    <source>
        <dbReference type="ARBA" id="ARBA00023163"/>
    </source>
</evidence>
<dbReference type="GO" id="GO:0003700">
    <property type="term" value="F:DNA-binding transcription factor activity"/>
    <property type="evidence" value="ECO:0007669"/>
    <property type="project" value="InterPro"/>
</dbReference>
<protein>
    <submittedName>
        <fullName evidence="5">GntR family transcriptional regulator</fullName>
    </submittedName>
</protein>
<evidence type="ECO:0000259" key="4">
    <source>
        <dbReference type="PROSITE" id="PS50949"/>
    </source>
</evidence>
<keyword evidence="2" id="KW-0238">DNA-binding</keyword>
<dbReference type="PRINTS" id="PR00035">
    <property type="entry name" value="HTHGNTR"/>
</dbReference>
<evidence type="ECO:0000313" key="5">
    <source>
        <dbReference type="EMBL" id="GGF23091.1"/>
    </source>
</evidence>
<dbReference type="PANTHER" id="PTHR43537">
    <property type="entry name" value="TRANSCRIPTIONAL REGULATOR, GNTR FAMILY"/>
    <property type="match status" value="1"/>
</dbReference>
<dbReference type="EMBL" id="BMJQ01000008">
    <property type="protein sequence ID" value="GGF23091.1"/>
    <property type="molecule type" value="Genomic_DNA"/>
</dbReference>
<evidence type="ECO:0000256" key="2">
    <source>
        <dbReference type="ARBA" id="ARBA00023125"/>
    </source>
</evidence>
<dbReference type="Pfam" id="PF00392">
    <property type="entry name" value="GntR"/>
    <property type="match status" value="1"/>
</dbReference>
<dbReference type="SMART" id="SM00895">
    <property type="entry name" value="FCD"/>
    <property type="match status" value="1"/>
</dbReference>
<gene>
    <name evidence="5" type="ORF">GCM10011611_31480</name>
</gene>
<dbReference type="Pfam" id="PF07729">
    <property type="entry name" value="FCD"/>
    <property type="match status" value="1"/>
</dbReference>
<dbReference type="InterPro" id="IPR011711">
    <property type="entry name" value="GntR_C"/>
</dbReference>
<reference evidence="5" key="1">
    <citation type="journal article" date="2014" name="Int. J. Syst. Evol. Microbiol.">
        <title>Complete genome sequence of Corynebacterium casei LMG S-19264T (=DSM 44701T), isolated from a smear-ripened cheese.</title>
        <authorList>
            <consortium name="US DOE Joint Genome Institute (JGI-PGF)"/>
            <person name="Walter F."/>
            <person name="Albersmeier A."/>
            <person name="Kalinowski J."/>
            <person name="Ruckert C."/>
        </authorList>
    </citation>
    <scope>NUCLEOTIDE SEQUENCE</scope>
    <source>
        <strain evidence="5">CGMCC 1.15725</strain>
    </source>
</reference>
<dbReference type="Proteomes" id="UP000646365">
    <property type="component" value="Unassembled WGS sequence"/>
</dbReference>
<sequence length="249" mass="27561">MFKTTAFLSRNVHSQVADRIGLGIVRGDVAPGEALPSEVRICEMLDVSRTVVREAIRMLTGKGLVESRPKSGTRVRPPEDWNHLDPDVLRWQLETADVDSYLVKLFQLRHAIEPAATAMAAIASAPEDRAQLRAAYEGMLAARTNEDFVAADIAFHKTIYIATRNEFFWPIAQLFEITLSRSLTIAATGNHRPRSLVEHRDVVEAIEQGDAAAARRAAELLLDHSAKDLVRIRGVDPFARYPSLNAAKG</sequence>
<dbReference type="SUPFAM" id="SSF46785">
    <property type="entry name" value="Winged helix' DNA-binding domain"/>
    <property type="match status" value="1"/>
</dbReference>
<dbReference type="PANTHER" id="PTHR43537:SF44">
    <property type="entry name" value="GNTR FAMILY REGULATORY PROTEIN"/>
    <property type="match status" value="1"/>
</dbReference>
<name>A0A8J2YUC6_9PROT</name>
<organism evidence="5 6">
    <name type="scientific">Aliidongia dinghuensis</name>
    <dbReference type="NCBI Taxonomy" id="1867774"/>
    <lineage>
        <taxon>Bacteria</taxon>
        <taxon>Pseudomonadati</taxon>
        <taxon>Pseudomonadota</taxon>
        <taxon>Alphaproteobacteria</taxon>
        <taxon>Rhodospirillales</taxon>
        <taxon>Dongiaceae</taxon>
        <taxon>Aliidongia</taxon>
    </lineage>
</organism>
<dbReference type="InterPro" id="IPR036388">
    <property type="entry name" value="WH-like_DNA-bd_sf"/>
</dbReference>
<dbReference type="CDD" id="cd07377">
    <property type="entry name" value="WHTH_GntR"/>
    <property type="match status" value="1"/>
</dbReference>
<accession>A0A8J2YUC6</accession>
<reference evidence="5" key="2">
    <citation type="submission" date="2020-09" db="EMBL/GenBank/DDBJ databases">
        <authorList>
            <person name="Sun Q."/>
            <person name="Zhou Y."/>
        </authorList>
    </citation>
    <scope>NUCLEOTIDE SEQUENCE</scope>
    <source>
        <strain evidence="5">CGMCC 1.15725</strain>
    </source>
</reference>
<keyword evidence="1" id="KW-0805">Transcription regulation</keyword>
<dbReference type="Gene3D" id="1.20.120.530">
    <property type="entry name" value="GntR ligand-binding domain-like"/>
    <property type="match status" value="1"/>
</dbReference>
<dbReference type="InterPro" id="IPR036390">
    <property type="entry name" value="WH_DNA-bd_sf"/>
</dbReference>
<dbReference type="AlphaFoldDB" id="A0A8J2YUC6"/>
<dbReference type="InterPro" id="IPR000524">
    <property type="entry name" value="Tscrpt_reg_HTH_GntR"/>
</dbReference>
<dbReference type="SMART" id="SM00345">
    <property type="entry name" value="HTH_GNTR"/>
    <property type="match status" value="1"/>
</dbReference>
<dbReference type="RefSeq" id="WP_189047419.1">
    <property type="nucleotide sequence ID" value="NZ_BMJQ01000008.1"/>
</dbReference>
<keyword evidence="3" id="KW-0804">Transcription</keyword>
<dbReference type="Gene3D" id="1.10.10.10">
    <property type="entry name" value="Winged helix-like DNA-binding domain superfamily/Winged helix DNA-binding domain"/>
    <property type="match status" value="1"/>
</dbReference>